<dbReference type="AlphaFoldDB" id="A0A183GT72"/>
<keyword evidence="1" id="KW-1185">Reference proteome</keyword>
<protein>
    <submittedName>
        <fullName evidence="2">3-beta hydroxysteroid dehydrogenase</fullName>
    </submittedName>
</protein>
<accession>A0A183GT72</accession>
<evidence type="ECO:0000313" key="1">
    <source>
        <dbReference type="Proteomes" id="UP000050761"/>
    </source>
</evidence>
<reference evidence="2" key="1">
    <citation type="submission" date="2019-09" db="UniProtKB">
        <authorList>
            <consortium name="WormBaseParasite"/>
        </authorList>
    </citation>
    <scope>IDENTIFICATION</scope>
</reference>
<evidence type="ECO:0000313" key="2">
    <source>
        <dbReference type="WBParaSite" id="HPBE_0002589201-mRNA-1"/>
    </source>
</evidence>
<organism evidence="1 2">
    <name type="scientific">Heligmosomoides polygyrus</name>
    <name type="common">Parasitic roundworm</name>
    <dbReference type="NCBI Taxonomy" id="6339"/>
    <lineage>
        <taxon>Eukaryota</taxon>
        <taxon>Metazoa</taxon>
        <taxon>Ecdysozoa</taxon>
        <taxon>Nematoda</taxon>
        <taxon>Chromadorea</taxon>
        <taxon>Rhabditida</taxon>
        <taxon>Rhabditina</taxon>
        <taxon>Rhabditomorpha</taxon>
        <taxon>Strongyloidea</taxon>
        <taxon>Heligmosomidae</taxon>
        <taxon>Heligmosomoides</taxon>
    </lineage>
</organism>
<sequence>LSRNLAEDDIKENRKVLGYKHTSLAPYVENFEKFVEIAVSS</sequence>
<dbReference type="Proteomes" id="UP000050761">
    <property type="component" value="Unassembled WGS sequence"/>
</dbReference>
<dbReference type="WBParaSite" id="HPBE_0002589201-mRNA-1">
    <property type="protein sequence ID" value="HPBE_0002589201-mRNA-1"/>
    <property type="gene ID" value="HPBE_0002589201"/>
</dbReference>
<proteinExistence type="predicted"/>
<name>A0A183GT72_HELPZ</name>